<keyword evidence="3" id="KW-0539">Nucleus</keyword>
<dbReference type="InterPro" id="IPR029012">
    <property type="entry name" value="Helix_hairpin_bin_sf"/>
</dbReference>
<accession>A0A0K2V796</accession>
<evidence type="ECO:0000256" key="2">
    <source>
        <dbReference type="ARBA" id="ARBA00007002"/>
    </source>
</evidence>
<dbReference type="InterPro" id="IPR037200">
    <property type="entry name" value="Isy1_sf"/>
</dbReference>
<name>A0A0K2V796_LEPSM</name>
<evidence type="ECO:0000313" key="4">
    <source>
        <dbReference type="EMBL" id="CDW46210.1"/>
    </source>
</evidence>
<dbReference type="PANTHER" id="PTHR13021">
    <property type="entry name" value="PRE-MRNA-SPLICING FACTOR ISY1"/>
    <property type="match status" value="1"/>
</dbReference>
<protein>
    <submittedName>
        <fullName evidence="4">PremRNAsplicing factor ISY1 homolog [Aplysia californica]</fullName>
    </submittedName>
</protein>
<dbReference type="SUPFAM" id="SSF140102">
    <property type="entry name" value="ISY1 domain-like"/>
    <property type="match status" value="1"/>
</dbReference>
<dbReference type="InterPro" id="IPR009360">
    <property type="entry name" value="Isy1"/>
</dbReference>
<sequence length="275" mass="31772">MARNSEKAMTALARWRNAKLAEEGSDLAKKNDRRPYLASHCHDLKDAERWRIQVIREISRKVSQIQNAGLGEYKIRDLNDQINKLLREKTHWEWRIIELGGKDFRRKSRMLDLEGKEVPGSSGYKYFGAARDLPGVRELFDTDAPPPPKKSRAELMKDIDANYYGFRDDDDGIIVPLEIEVEERAIEQAVLDWKENKVPDEESDLLTMPPEMSHDAKLEEAMDEGKEGKRFVSHVAIPTQKDVEEALLRRKKQELLDMLQLDNVSVDDIKKDDST</sequence>
<organism evidence="4">
    <name type="scientific">Lepeophtheirus salmonis</name>
    <name type="common">Salmon louse</name>
    <name type="synonym">Caligus salmonis</name>
    <dbReference type="NCBI Taxonomy" id="72036"/>
    <lineage>
        <taxon>Eukaryota</taxon>
        <taxon>Metazoa</taxon>
        <taxon>Ecdysozoa</taxon>
        <taxon>Arthropoda</taxon>
        <taxon>Crustacea</taxon>
        <taxon>Multicrustacea</taxon>
        <taxon>Hexanauplia</taxon>
        <taxon>Copepoda</taxon>
        <taxon>Siphonostomatoida</taxon>
        <taxon>Caligidae</taxon>
        <taxon>Lepeophtheirus</taxon>
    </lineage>
</organism>
<comment type="subcellular location">
    <subcellularLocation>
        <location evidence="1">Nucleus</location>
    </subcellularLocation>
</comment>
<dbReference type="FunFam" id="1.10.287.660:FF:000001">
    <property type="entry name" value="pre-mRNA-splicing factor ISY1 homolog"/>
    <property type="match status" value="1"/>
</dbReference>
<dbReference type="Gene3D" id="1.10.287.660">
    <property type="entry name" value="Helix hairpin bin"/>
    <property type="match status" value="1"/>
</dbReference>
<dbReference type="OrthoDB" id="1739576at2759"/>
<dbReference type="GO" id="GO:0000350">
    <property type="term" value="P:generation of catalytic spliceosome for second transesterification step"/>
    <property type="evidence" value="ECO:0007669"/>
    <property type="project" value="InterPro"/>
</dbReference>
<proteinExistence type="inferred from homology"/>
<reference evidence="4" key="1">
    <citation type="submission" date="2014-05" db="EMBL/GenBank/DDBJ databases">
        <authorList>
            <person name="Chronopoulou M."/>
        </authorList>
    </citation>
    <scope>NUCLEOTIDE SEQUENCE</scope>
    <source>
        <tissue evidence="4">Whole organism</tissue>
    </source>
</reference>
<dbReference type="GO" id="GO:0005634">
    <property type="term" value="C:nucleus"/>
    <property type="evidence" value="ECO:0007669"/>
    <property type="project" value="UniProtKB-SubCell"/>
</dbReference>
<evidence type="ECO:0000256" key="3">
    <source>
        <dbReference type="ARBA" id="ARBA00023242"/>
    </source>
</evidence>
<dbReference type="Pfam" id="PF06246">
    <property type="entry name" value="Isy1"/>
    <property type="match status" value="1"/>
</dbReference>
<dbReference type="AlphaFoldDB" id="A0A0K2V796"/>
<evidence type="ECO:0000256" key="1">
    <source>
        <dbReference type="ARBA" id="ARBA00004123"/>
    </source>
</evidence>
<comment type="similarity">
    <text evidence="2">Belongs to the ISY1 family.</text>
</comment>
<dbReference type="EMBL" id="HACA01028849">
    <property type="protein sequence ID" value="CDW46210.1"/>
    <property type="molecule type" value="Transcribed_RNA"/>
</dbReference>